<feature type="domain" description="RNHCP" evidence="1">
    <location>
        <begin position="2"/>
        <end position="100"/>
    </location>
</feature>
<gene>
    <name evidence="2" type="ORF">GX656_03135</name>
</gene>
<proteinExistence type="predicted"/>
<comment type="caution">
    <text evidence="2">The sequence shown here is derived from an EMBL/GenBank/DDBJ whole genome shotgun (WGS) entry which is preliminary data.</text>
</comment>
<dbReference type="InterPro" id="IPR024439">
    <property type="entry name" value="RNHCP"/>
</dbReference>
<reference evidence="2 3" key="1">
    <citation type="journal article" date="2020" name="Biotechnol. Biofuels">
        <title>New insights from the biogas microbiome by comprehensive genome-resolved metagenomics of nearly 1600 species originating from multiple anaerobic digesters.</title>
        <authorList>
            <person name="Campanaro S."/>
            <person name="Treu L."/>
            <person name="Rodriguez-R L.M."/>
            <person name="Kovalovszki A."/>
            <person name="Ziels R.M."/>
            <person name="Maus I."/>
            <person name="Zhu X."/>
            <person name="Kougias P.G."/>
            <person name="Basile A."/>
            <person name="Luo G."/>
            <person name="Schluter A."/>
            <person name="Konstantinidis K.T."/>
            <person name="Angelidaki I."/>
        </authorList>
    </citation>
    <scope>NUCLEOTIDE SEQUENCE [LARGE SCALE GENOMIC DNA]</scope>
    <source>
        <strain evidence="2">AS06rmzACSIP_65</strain>
    </source>
</reference>
<evidence type="ECO:0000313" key="3">
    <source>
        <dbReference type="Proteomes" id="UP000545876"/>
    </source>
</evidence>
<dbReference type="EMBL" id="JAAZBX010000012">
    <property type="protein sequence ID" value="NLD25607.1"/>
    <property type="molecule type" value="Genomic_DNA"/>
</dbReference>
<dbReference type="Proteomes" id="UP000545876">
    <property type="component" value="Unassembled WGS sequence"/>
</dbReference>
<organism evidence="2 3">
    <name type="scientific">Candidatus Dojkabacteria bacterium</name>
    <dbReference type="NCBI Taxonomy" id="2099670"/>
    <lineage>
        <taxon>Bacteria</taxon>
        <taxon>Candidatus Dojkabacteria</taxon>
    </lineage>
</organism>
<sequence>MFTCINCKRDVKEEGDIGTKNRNHCPFCLHSKHLDLNTPGDRNSSCGGDMKPVGLTFKKGRVDKYNKFVQGEVMIVHKCAKCNKIGTNRIAADDDSDALLKVFEFSKNLKIKGIKTLSKEDERELKRQILGQE</sequence>
<evidence type="ECO:0000313" key="2">
    <source>
        <dbReference type="EMBL" id="NLD25607.1"/>
    </source>
</evidence>
<protein>
    <submittedName>
        <fullName evidence="2">RNHCP domain-containing protein</fullName>
    </submittedName>
</protein>
<evidence type="ECO:0000259" key="1">
    <source>
        <dbReference type="Pfam" id="PF12647"/>
    </source>
</evidence>
<name>A0A847CZL7_9BACT</name>
<dbReference type="AlphaFoldDB" id="A0A847CZL7"/>
<dbReference type="Pfam" id="PF12647">
    <property type="entry name" value="RNHCP"/>
    <property type="match status" value="1"/>
</dbReference>
<accession>A0A847CZL7</accession>